<organism evidence="2 3">
    <name type="scientific">Deinococcus taklimakanensis</name>
    <dbReference type="NCBI Taxonomy" id="536443"/>
    <lineage>
        <taxon>Bacteria</taxon>
        <taxon>Thermotogati</taxon>
        <taxon>Deinococcota</taxon>
        <taxon>Deinococci</taxon>
        <taxon>Deinococcales</taxon>
        <taxon>Deinococcaceae</taxon>
        <taxon>Deinococcus</taxon>
    </lineage>
</organism>
<dbReference type="RefSeq" id="WP_386842895.1">
    <property type="nucleotide sequence ID" value="NZ_JBHUMK010000011.1"/>
</dbReference>
<gene>
    <name evidence="2" type="ORF">ACFSR9_02965</name>
</gene>
<proteinExistence type="predicted"/>
<dbReference type="EMBL" id="JBHUMK010000011">
    <property type="protein sequence ID" value="MFD2608401.1"/>
    <property type="molecule type" value="Genomic_DNA"/>
</dbReference>
<evidence type="ECO:0000256" key="1">
    <source>
        <dbReference type="SAM" id="MobiDB-lite"/>
    </source>
</evidence>
<accession>A0ABW5P0F7</accession>
<sequence length="209" mass="23677">MSDRNRTRPTRDKPVTPPGFLATQDLKERGWTPALIARFLGDHDATRENGLRMGRRRLPPVKLYQEIRALEAERDDTFLAAQSRAADARERAEARRAERAAKRSALIEAAAGAFTPVIHPEPLRKGAVRKAREPYLGALEQLQDRLERELGQVTEAERKRLHALLRARLDQALAAAYPWYLAPGEAAPVPAGQHPEAKPSDWREWDWED</sequence>
<feature type="compositionally biased region" description="Basic and acidic residues" evidence="1">
    <location>
        <begin position="1"/>
        <end position="14"/>
    </location>
</feature>
<feature type="region of interest" description="Disordered" evidence="1">
    <location>
        <begin position="184"/>
        <end position="209"/>
    </location>
</feature>
<name>A0ABW5P0F7_9DEIO</name>
<evidence type="ECO:0000313" key="3">
    <source>
        <dbReference type="Proteomes" id="UP001597475"/>
    </source>
</evidence>
<evidence type="ECO:0000313" key="2">
    <source>
        <dbReference type="EMBL" id="MFD2608401.1"/>
    </source>
</evidence>
<feature type="region of interest" description="Disordered" evidence="1">
    <location>
        <begin position="1"/>
        <end position="21"/>
    </location>
</feature>
<feature type="compositionally biased region" description="Basic and acidic residues" evidence="1">
    <location>
        <begin position="195"/>
        <end position="209"/>
    </location>
</feature>
<keyword evidence="3" id="KW-1185">Reference proteome</keyword>
<reference evidence="3" key="1">
    <citation type="journal article" date="2019" name="Int. J. Syst. Evol. Microbiol.">
        <title>The Global Catalogue of Microorganisms (GCM) 10K type strain sequencing project: providing services to taxonomists for standard genome sequencing and annotation.</title>
        <authorList>
            <consortium name="The Broad Institute Genomics Platform"/>
            <consortium name="The Broad Institute Genome Sequencing Center for Infectious Disease"/>
            <person name="Wu L."/>
            <person name="Ma J."/>
        </authorList>
    </citation>
    <scope>NUCLEOTIDE SEQUENCE [LARGE SCALE GENOMIC DNA]</scope>
    <source>
        <strain evidence="3">KCTC 33842</strain>
    </source>
</reference>
<dbReference type="Proteomes" id="UP001597475">
    <property type="component" value="Unassembled WGS sequence"/>
</dbReference>
<protein>
    <submittedName>
        <fullName evidence="2">Uncharacterized protein</fullName>
    </submittedName>
</protein>
<comment type="caution">
    <text evidence="2">The sequence shown here is derived from an EMBL/GenBank/DDBJ whole genome shotgun (WGS) entry which is preliminary data.</text>
</comment>